<keyword evidence="1" id="KW-0539">Nucleus</keyword>
<keyword evidence="1" id="KW-0238">DNA-binding</keyword>
<evidence type="ECO:0000256" key="1">
    <source>
        <dbReference type="PROSITE-ProRule" id="PRU00267"/>
    </source>
</evidence>
<accession>A0A397SVL8</accession>
<dbReference type="InterPro" id="IPR036910">
    <property type="entry name" value="HMG_box_dom_sf"/>
</dbReference>
<reference evidence="3 4" key="1">
    <citation type="submission" date="2018-06" db="EMBL/GenBank/DDBJ databases">
        <title>Comparative genomics reveals the genomic features of Rhizophagus irregularis, R. cerebriforme, R. diaphanum and Gigaspora rosea, and their symbiotic lifestyle signature.</title>
        <authorList>
            <person name="Morin E."/>
            <person name="San Clemente H."/>
            <person name="Chen E.C.H."/>
            <person name="De La Providencia I."/>
            <person name="Hainaut M."/>
            <person name="Kuo A."/>
            <person name="Kohler A."/>
            <person name="Murat C."/>
            <person name="Tang N."/>
            <person name="Roy S."/>
            <person name="Loubradou J."/>
            <person name="Henrissat B."/>
            <person name="Grigoriev I.V."/>
            <person name="Corradi N."/>
            <person name="Roux C."/>
            <person name="Martin F.M."/>
        </authorList>
    </citation>
    <scope>NUCLEOTIDE SEQUENCE [LARGE SCALE GENOMIC DNA]</scope>
    <source>
        <strain evidence="3 4">DAOM 227022</strain>
    </source>
</reference>
<feature type="domain" description="HMG box" evidence="2">
    <location>
        <begin position="47"/>
        <end position="117"/>
    </location>
</feature>
<dbReference type="Proteomes" id="UP000265703">
    <property type="component" value="Unassembled WGS sequence"/>
</dbReference>
<sequence>MTQENNTKSTSSAIEKTNNDLQDIQVPFPVKINFNRIYYYNQLNRRVQRPTNAFVIFIRELVQEFERNNISFTMREVSAFAREKWRNSPIKIKQDYINCSCDIDDFKAYINKPPIYRIIKF</sequence>
<protein>
    <recommendedName>
        <fullName evidence="2">HMG box domain-containing protein</fullName>
    </recommendedName>
</protein>
<dbReference type="OrthoDB" id="2304335at2759"/>
<dbReference type="Gene3D" id="1.10.30.10">
    <property type="entry name" value="High mobility group box domain"/>
    <property type="match status" value="1"/>
</dbReference>
<evidence type="ECO:0000313" key="3">
    <source>
        <dbReference type="EMBL" id="RIA90048.1"/>
    </source>
</evidence>
<dbReference type="GO" id="GO:0003677">
    <property type="term" value="F:DNA binding"/>
    <property type="evidence" value="ECO:0007669"/>
    <property type="project" value="UniProtKB-UniRule"/>
</dbReference>
<organism evidence="3 4">
    <name type="scientific">Glomus cerebriforme</name>
    <dbReference type="NCBI Taxonomy" id="658196"/>
    <lineage>
        <taxon>Eukaryota</taxon>
        <taxon>Fungi</taxon>
        <taxon>Fungi incertae sedis</taxon>
        <taxon>Mucoromycota</taxon>
        <taxon>Glomeromycotina</taxon>
        <taxon>Glomeromycetes</taxon>
        <taxon>Glomerales</taxon>
        <taxon>Glomeraceae</taxon>
        <taxon>Glomus</taxon>
    </lineage>
</organism>
<dbReference type="InterPro" id="IPR009071">
    <property type="entry name" value="HMG_box_dom"/>
</dbReference>
<name>A0A397SVL8_9GLOM</name>
<dbReference type="SUPFAM" id="SSF47095">
    <property type="entry name" value="HMG-box"/>
    <property type="match status" value="1"/>
</dbReference>
<evidence type="ECO:0000313" key="4">
    <source>
        <dbReference type="Proteomes" id="UP000265703"/>
    </source>
</evidence>
<proteinExistence type="predicted"/>
<dbReference type="AlphaFoldDB" id="A0A397SVL8"/>
<evidence type="ECO:0000259" key="2">
    <source>
        <dbReference type="PROSITE" id="PS50118"/>
    </source>
</evidence>
<dbReference type="GO" id="GO:0005634">
    <property type="term" value="C:nucleus"/>
    <property type="evidence" value="ECO:0007669"/>
    <property type="project" value="UniProtKB-UniRule"/>
</dbReference>
<dbReference type="PROSITE" id="PS50118">
    <property type="entry name" value="HMG_BOX_2"/>
    <property type="match status" value="1"/>
</dbReference>
<feature type="DNA-binding region" description="HMG box" evidence="1">
    <location>
        <begin position="47"/>
        <end position="117"/>
    </location>
</feature>
<comment type="caution">
    <text evidence="3">The sequence shown here is derived from an EMBL/GenBank/DDBJ whole genome shotgun (WGS) entry which is preliminary data.</text>
</comment>
<dbReference type="Pfam" id="PF00505">
    <property type="entry name" value="HMG_box"/>
    <property type="match status" value="1"/>
</dbReference>
<gene>
    <name evidence="3" type="ORF">C1645_770898</name>
</gene>
<dbReference type="EMBL" id="QKYT01000194">
    <property type="protein sequence ID" value="RIA90048.1"/>
    <property type="molecule type" value="Genomic_DNA"/>
</dbReference>
<keyword evidence="4" id="KW-1185">Reference proteome</keyword>